<evidence type="ECO:0000313" key="2">
    <source>
        <dbReference type="Proteomes" id="UP000064137"/>
    </source>
</evidence>
<reference evidence="1 2" key="1">
    <citation type="submission" date="2016-01" db="EMBL/GenBank/DDBJ databases">
        <title>Annotation of Pseudomonas oryzihabitans USDA-ARS-USMARC-56511.</title>
        <authorList>
            <person name="Harhay G.P."/>
            <person name="Harhay D.M."/>
            <person name="Smith T.P.L."/>
            <person name="Bono J.L."/>
            <person name="Heaton M.P."/>
            <person name="Clawson M.L."/>
            <person name="Chitko-Mckown C.G."/>
            <person name="Capik S.F."/>
            <person name="DeDonder K.D."/>
            <person name="Apley M.D."/>
            <person name="Lubbers B.V."/>
            <person name="White B.J."/>
            <person name="Larson R.L."/>
        </authorList>
    </citation>
    <scope>NUCLEOTIDE SEQUENCE [LARGE SCALE GENOMIC DNA]</scope>
    <source>
        <strain evidence="1 2">USDA-ARS-USMARC-56511</strain>
    </source>
</reference>
<dbReference type="EMBL" id="CP013987">
    <property type="protein sequence ID" value="ALZ86200.1"/>
    <property type="molecule type" value="Genomic_DNA"/>
</dbReference>
<dbReference type="InterPro" id="IPR016776">
    <property type="entry name" value="ApeP-like_dehydratase"/>
</dbReference>
<dbReference type="RefSeq" id="WP_059316302.1">
    <property type="nucleotide sequence ID" value="NZ_CP013987.1"/>
</dbReference>
<dbReference type="CDD" id="cd01289">
    <property type="entry name" value="FabA_like"/>
    <property type="match status" value="1"/>
</dbReference>
<dbReference type="Pfam" id="PF22817">
    <property type="entry name" value="ApeP-like"/>
    <property type="match status" value="1"/>
</dbReference>
<protein>
    <submittedName>
        <fullName evidence="1">3-hydroxylacyl-ACP dehydratase</fullName>
    </submittedName>
</protein>
<proteinExistence type="predicted"/>
<dbReference type="InterPro" id="IPR029069">
    <property type="entry name" value="HotDog_dom_sf"/>
</dbReference>
<dbReference type="Proteomes" id="UP000064137">
    <property type="component" value="Chromosome"/>
</dbReference>
<dbReference type="SUPFAM" id="SSF54637">
    <property type="entry name" value="Thioesterase/thiol ester dehydrase-isomerase"/>
    <property type="match status" value="1"/>
</dbReference>
<name>A0A0U4W467_9PSED</name>
<dbReference type="PIRSF" id="PIRSF020565">
    <property type="entry name" value="3Ho_Ac_ACP_DH_prd"/>
    <property type="match status" value="1"/>
</dbReference>
<sequence>MIPWPLAELVPHAGDMLLIEEILVCDDQGIETRLVVRPGLFTDADGALPAWIGVELMAQSVAAFAGCQARRRGETPALGFLLGTRQFACDVAAFPAGGELRIQAQPALQNDDGMAIFDCHLQGPGCQASARLNVYRPPQADLYLQEPAP</sequence>
<dbReference type="Gene3D" id="3.10.129.10">
    <property type="entry name" value="Hotdog Thioesterase"/>
    <property type="match status" value="1"/>
</dbReference>
<dbReference type="KEGG" id="por:APT59_19065"/>
<gene>
    <name evidence="1" type="ORF">APT59_19065</name>
</gene>
<accession>A0A0U4W467</accession>
<organism evidence="1 2">
    <name type="scientific">Pseudomonas oryzihabitans</name>
    <dbReference type="NCBI Taxonomy" id="47885"/>
    <lineage>
        <taxon>Bacteria</taxon>
        <taxon>Pseudomonadati</taxon>
        <taxon>Pseudomonadota</taxon>
        <taxon>Gammaproteobacteria</taxon>
        <taxon>Pseudomonadales</taxon>
        <taxon>Pseudomonadaceae</taxon>
        <taxon>Pseudomonas</taxon>
    </lineage>
</organism>
<dbReference type="OrthoDB" id="9800188at2"/>
<evidence type="ECO:0000313" key="1">
    <source>
        <dbReference type="EMBL" id="ALZ86200.1"/>
    </source>
</evidence>
<dbReference type="AlphaFoldDB" id="A0A0U4W467"/>